<accession>A0A2A9M129</accession>
<comment type="caution">
    <text evidence="8">The sequence shown here is derived from an EMBL/GenBank/DDBJ whole genome shotgun (WGS) entry which is preliminary data.</text>
</comment>
<reference evidence="8 9" key="1">
    <citation type="submission" date="2017-09" db="EMBL/GenBank/DDBJ databases">
        <title>Genome sequencing of Besnoitia besnoiti strain Bb-Ger1.</title>
        <authorList>
            <person name="Schares G."/>
            <person name="Venepally P."/>
            <person name="Lorenzi H.A."/>
        </authorList>
    </citation>
    <scope>NUCLEOTIDE SEQUENCE [LARGE SCALE GENOMIC DNA]</scope>
    <source>
        <strain evidence="8 9">Bb-Ger1</strain>
    </source>
</reference>
<dbReference type="AlphaFoldDB" id="A0A2A9M129"/>
<proteinExistence type="predicted"/>
<keyword evidence="9" id="KW-1185">Reference proteome</keyword>
<evidence type="ECO:0000313" key="8">
    <source>
        <dbReference type="EMBL" id="PFH31669.1"/>
    </source>
</evidence>
<dbReference type="PANTHER" id="PTHR31898:SF1">
    <property type="entry name" value="TLC DOMAIN-CONTAINING PROTEIN 5"/>
    <property type="match status" value="1"/>
</dbReference>
<feature type="compositionally biased region" description="Basic and acidic residues" evidence="5">
    <location>
        <begin position="368"/>
        <end position="386"/>
    </location>
</feature>
<dbReference type="Proteomes" id="UP000224006">
    <property type="component" value="Unassembled WGS sequence"/>
</dbReference>
<dbReference type="GeneID" id="40307695"/>
<feature type="transmembrane region" description="Helical" evidence="6">
    <location>
        <begin position="282"/>
        <end position="301"/>
    </location>
</feature>
<feature type="region of interest" description="Disordered" evidence="5">
    <location>
        <begin position="366"/>
        <end position="386"/>
    </location>
</feature>
<dbReference type="InterPro" id="IPR042512">
    <property type="entry name" value="TLCD5"/>
</dbReference>
<dbReference type="InterPro" id="IPR006634">
    <property type="entry name" value="TLC-dom"/>
</dbReference>
<dbReference type="KEGG" id="bbes:BESB_026430"/>
<evidence type="ECO:0000313" key="9">
    <source>
        <dbReference type="Proteomes" id="UP000224006"/>
    </source>
</evidence>
<sequence>MAAAGERLPPAAEAATSEGSFGAAGAAESFPLSILPTMTYAEMTSSPLLYVACIASFFLTHALLVCLLRLCRAKSPLLAECAFPRHGVNRIISTLHACIVINWSLLVLLEDSRSAEPAGAAGAAGSRCLFHFGRPVTVFERPLLLFSFSYFLYDTFYELASWDISSVLHHVTCIVDILVVLANDRAGTDLVTALLIAEISTPALHLRYGLVQYSKKADALAKSLAEKEEGGANTSQGERQAEAQGAVEAASHSGAATWAPEVVAEALKTYDFKRPLDAVERAFFIIFLFGRGVAAPCLVYACVTCRTTPNLVRIGSVGILVVSVFWIVLLFRGLIKRIKNRPRGSLAGQKVPTKCKKREFGVLPVEAARAEGDSPRGGDADNKKVE</sequence>
<keyword evidence="4 6" id="KW-0472">Membrane</keyword>
<protein>
    <recommendedName>
        <fullName evidence="7">TLC domain-containing protein</fullName>
    </recommendedName>
</protein>
<feature type="transmembrane region" description="Helical" evidence="6">
    <location>
        <begin position="48"/>
        <end position="68"/>
    </location>
</feature>
<feature type="transmembrane region" description="Helical" evidence="6">
    <location>
        <begin position="313"/>
        <end position="335"/>
    </location>
</feature>
<organism evidence="8 9">
    <name type="scientific">Besnoitia besnoiti</name>
    <name type="common">Apicomplexan protozoan</name>
    <dbReference type="NCBI Taxonomy" id="94643"/>
    <lineage>
        <taxon>Eukaryota</taxon>
        <taxon>Sar</taxon>
        <taxon>Alveolata</taxon>
        <taxon>Apicomplexa</taxon>
        <taxon>Conoidasida</taxon>
        <taxon>Coccidia</taxon>
        <taxon>Eucoccidiorida</taxon>
        <taxon>Eimeriorina</taxon>
        <taxon>Sarcocystidae</taxon>
        <taxon>Besnoitia</taxon>
    </lineage>
</organism>
<dbReference type="VEuPathDB" id="ToxoDB:BESB_026430"/>
<evidence type="ECO:0000256" key="1">
    <source>
        <dbReference type="ARBA" id="ARBA00004141"/>
    </source>
</evidence>
<keyword evidence="2 6" id="KW-0812">Transmembrane</keyword>
<evidence type="ECO:0000256" key="3">
    <source>
        <dbReference type="ARBA" id="ARBA00022989"/>
    </source>
</evidence>
<keyword evidence="3 6" id="KW-1133">Transmembrane helix</keyword>
<name>A0A2A9M129_BESBE</name>
<dbReference type="PANTHER" id="PTHR31898">
    <property type="entry name" value="TRANSMEMBRANE PROTEIN 136"/>
    <property type="match status" value="1"/>
</dbReference>
<dbReference type="EMBL" id="NWUJ01000014">
    <property type="protein sequence ID" value="PFH31669.1"/>
    <property type="molecule type" value="Genomic_DNA"/>
</dbReference>
<dbReference type="Pfam" id="PF03798">
    <property type="entry name" value="TRAM_LAG1_CLN8"/>
    <property type="match status" value="1"/>
</dbReference>
<evidence type="ECO:0000256" key="4">
    <source>
        <dbReference type="ARBA" id="ARBA00023136"/>
    </source>
</evidence>
<dbReference type="OrthoDB" id="333378at2759"/>
<gene>
    <name evidence="8" type="ORF">BESB_026430</name>
</gene>
<feature type="domain" description="TLC" evidence="7">
    <location>
        <begin position="89"/>
        <end position="216"/>
    </location>
</feature>
<comment type="subcellular location">
    <subcellularLocation>
        <location evidence="1">Membrane</location>
        <topology evidence="1">Multi-pass membrane protein</topology>
    </subcellularLocation>
</comment>
<evidence type="ECO:0000256" key="2">
    <source>
        <dbReference type="ARBA" id="ARBA00022692"/>
    </source>
</evidence>
<dbReference type="GO" id="GO:0016020">
    <property type="term" value="C:membrane"/>
    <property type="evidence" value="ECO:0007669"/>
    <property type="project" value="UniProtKB-SubCell"/>
</dbReference>
<evidence type="ECO:0000256" key="6">
    <source>
        <dbReference type="SAM" id="Phobius"/>
    </source>
</evidence>
<dbReference type="RefSeq" id="XP_029215678.1">
    <property type="nucleotide sequence ID" value="XM_029361323.1"/>
</dbReference>
<evidence type="ECO:0000259" key="7">
    <source>
        <dbReference type="Pfam" id="PF03798"/>
    </source>
</evidence>
<evidence type="ECO:0000256" key="5">
    <source>
        <dbReference type="SAM" id="MobiDB-lite"/>
    </source>
</evidence>